<reference evidence="2" key="2">
    <citation type="submission" date="2020-09" db="EMBL/GenBank/DDBJ databases">
        <authorList>
            <person name="Sun Q."/>
            <person name="Kim S."/>
        </authorList>
    </citation>
    <scope>NUCLEOTIDE SEQUENCE</scope>
    <source>
        <strain evidence="2">KCTC 23430</strain>
    </source>
</reference>
<dbReference type="PANTHER" id="PTHR40202">
    <property type="match status" value="1"/>
</dbReference>
<reference evidence="2" key="1">
    <citation type="journal article" date="2014" name="Int. J. Syst. Evol. Microbiol.">
        <title>Complete genome sequence of Corynebacterium casei LMG S-19264T (=DSM 44701T), isolated from a smear-ripened cheese.</title>
        <authorList>
            <consortium name="US DOE Joint Genome Institute (JGI-PGF)"/>
            <person name="Walter F."/>
            <person name="Albersmeier A."/>
            <person name="Kalinowski J."/>
            <person name="Ruckert C."/>
        </authorList>
    </citation>
    <scope>NUCLEOTIDE SEQUENCE</scope>
    <source>
        <strain evidence="2">KCTC 23430</strain>
    </source>
</reference>
<organism evidence="2 3">
    <name type="scientific">Parahalioglobus pacificus</name>
    <dbReference type="NCBI Taxonomy" id="930806"/>
    <lineage>
        <taxon>Bacteria</taxon>
        <taxon>Pseudomonadati</taxon>
        <taxon>Pseudomonadota</taxon>
        <taxon>Gammaproteobacteria</taxon>
        <taxon>Cellvibrionales</taxon>
        <taxon>Halieaceae</taxon>
        <taxon>Parahalioglobus</taxon>
    </lineage>
</organism>
<dbReference type="InterPro" id="IPR003607">
    <property type="entry name" value="HD/PDEase_dom"/>
</dbReference>
<sequence>MGEAMFTSMQEGTAEDWAVIGAAHQEHFKKTPAHLMDMLKSLEQVTVGFACDQLQHSLMTGTLARRDGASDEEVAIALLHDVGKAVNIPNHGAIGAELMRPYVTEDAYHAIYYHQHFQGKYYFEYLGASPNMREDHKNTSWYELATKLVDRWDAPAFDPEFEVDSLESFEPLINKIFAQPLRML</sequence>
<dbReference type="Proteomes" id="UP000644693">
    <property type="component" value="Unassembled WGS sequence"/>
</dbReference>
<dbReference type="InterPro" id="IPR006674">
    <property type="entry name" value="HD_domain"/>
</dbReference>
<dbReference type="Pfam" id="PF01966">
    <property type="entry name" value="HD"/>
    <property type="match status" value="1"/>
</dbReference>
<gene>
    <name evidence="2" type="ORF">GCM10007053_16040</name>
</gene>
<feature type="domain" description="HD" evidence="1">
    <location>
        <begin position="55"/>
        <end position="153"/>
    </location>
</feature>
<keyword evidence="3" id="KW-1185">Reference proteome</keyword>
<evidence type="ECO:0000313" key="3">
    <source>
        <dbReference type="Proteomes" id="UP000644693"/>
    </source>
</evidence>
<dbReference type="InterPro" id="IPR052567">
    <property type="entry name" value="OP_Dioxygenase"/>
</dbReference>
<evidence type="ECO:0000259" key="1">
    <source>
        <dbReference type="Pfam" id="PF01966"/>
    </source>
</evidence>
<dbReference type="SUPFAM" id="SSF109604">
    <property type="entry name" value="HD-domain/PDEase-like"/>
    <property type="match status" value="1"/>
</dbReference>
<dbReference type="PANTHER" id="PTHR40202:SF1">
    <property type="entry name" value="HD DOMAIN-CONTAINING PROTEIN"/>
    <property type="match status" value="1"/>
</dbReference>
<dbReference type="Gene3D" id="1.10.3210.10">
    <property type="entry name" value="Hypothetical protein af1432"/>
    <property type="match status" value="1"/>
</dbReference>
<dbReference type="EMBL" id="BMYM01000001">
    <property type="protein sequence ID" value="GHD32191.1"/>
    <property type="molecule type" value="Genomic_DNA"/>
</dbReference>
<accession>A0A918XHF3</accession>
<proteinExistence type="predicted"/>
<protein>
    <submittedName>
        <fullName evidence="2">Phosphohydrolase</fullName>
    </submittedName>
</protein>
<evidence type="ECO:0000313" key="2">
    <source>
        <dbReference type="EMBL" id="GHD32191.1"/>
    </source>
</evidence>
<dbReference type="CDD" id="cd00077">
    <property type="entry name" value="HDc"/>
    <property type="match status" value="1"/>
</dbReference>
<comment type="caution">
    <text evidence="2">The sequence shown here is derived from an EMBL/GenBank/DDBJ whole genome shotgun (WGS) entry which is preliminary data.</text>
</comment>
<dbReference type="AlphaFoldDB" id="A0A918XHF3"/>
<name>A0A918XHF3_9GAMM</name>